<dbReference type="CDD" id="cd00130">
    <property type="entry name" value="PAS"/>
    <property type="match status" value="2"/>
</dbReference>
<keyword evidence="2" id="KW-0804">Transcription</keyword>
<proteinExistence type="predicted"/>
<protein>
    <submittedName>
        <fullName evidence="6">PAS domain S-box protein</fullName>
    </submittedName>
</protein>
<dbReference type="SUPFAM" id="SSF55781">
    <property type="entry name" value="GAF domain-like"/>
    <property type="match status" value="2"/>
</dbReference>
<dbReference type="PROSITE" id="PS50112">
    <property type="entry name" value="PAS"/>
    <property type="match status" value="2"/>
</dbReference>
<keyword evidence="7" id="KW-1185">Reference proteome</keyword>
<dbReference type="InterPro" id="IPR003018">
    <property type="entry name" value="GAF"/>
</dbReference>
<dbReference type="GeneID" id="81211469"/>
<evidence type="ECO:0000313" key="6">
    <source>
        <dbReference type="EMBL" id="MFC6784752.1"/>
    </source>
</evidence>
<evidence type="ECO:0000256" key="3">
    <source>
        <dbReference type="SAM" id="MobiDB-lite"/>
    </source>
</evidence>
<dbReference type="SMART" id="SM00091">
    <property type="entry name" value="PAS"/>
    <property type="match status" value="2"/>
</dbReference>
<dbReference type="InterPro" id="IPR036388">
    <property type="entry name" value="WH-like_DNA-bd_sf"/>
</dbReference>
<evidence type="ECO:0000259" key="4">
    <source>
        <dbReference type="PROSITE" id="PS50112"/>
    </source>
</evidence>
<dbReference type="Gene3D" id="3.30.450.20">
    <property type="entry name" value="PAS domain"/>
    <property type="match status" value="2"/>
</dbReference>
<dbReference type="InterPro" id="IPR031803">
    <property type="entry name" value="BAT_GAF/HTH-assoc"/>
</dbReference>
<dbReference type="InterPro" id="IPR013767">
    <property type="entry name" value="PAS_fold"/>
</dbReference>
<evidence type="ECO:0000256" key="2">
    <source>
        <dbReference type="ARBA" id="ARBA00023163"/>
    </source>
</evidence>
<sequence>MTDGDFAGRSENGDSPDWSRVRNADEPFFRTIVEAIDDTVVLVDEEGTVAYASPDVERLVGDSAADVVGESLSTYVPEAFPKYRRLVDFFSWGTAEALDGNTFDVPVIDGDAERRWLSVSLTALERRGDEFLVGTVRDVSRRRERKRELEKYERIVETTDDGIYVLDENFTVVNVNEAVVSMTGFSREELIGSHASLLATEDLLQKAAELSAELLETGDETRTIVSSIATKDGGTIPIETKFSLYPFADGRYGQLGVVRDISDRKRYEETLTALHNSTRELLTADTESKVAELIAETATDVIELDGAAIYLFDPAENVLRPSASSAGDLAVTHDWPTVEPDAGGVPWRVFIDDQEALIDCDGGGDGGHGVGSGADLPIDSGLCVPLGDHGVFVVATADPRAIDEERETLVGLLAASAEEALSRLDREETIRDRDRRLERQNRQLRRLDRVNAIIREIDQALVEAESTDEIDSAVCDRLVDADRIAFAWVGESDPNDDVVRPRGWSGDGAQYLDDLDLSLDGPVEPSARAAMDGELTTVSDVGSDLGGERWRKAALSREYRSVLAVPLEHDDITHGVLTVYGTDAGAFEGMESVFSELGETIANAIEAVTTKRALLADTRTELGFRLDGENDVLQRFSREAGGPIEVEGVVPETGGTTRLYVLARSVDPDEFQAAFEGSVAVDQVELVAHREDSTLFEAVVQGPTALSPIVERGAKVRSVRVTAEEIRVEVEIPDEADPGGFVEFVRSRFDDAELVSKTDRDRPARTPTELRGAFEKRLTERQLEVLRVAFLRGFFEWPRESTGQEVADSLDVSQPTVNRHLRASQRKLLTMLLDGGSASVE</sequence>
<dbReference type="PANTHER" id="PTHR34236:SF1">
    <property type="entry name" value="DIMETHYL SULFOXIDE REDUCTASE TRANSCRIPTIONAL ACTIVATOR"/>
    <property type="match status" value="1"/>
</dbReference>
<evidence type="ECO:0000256" key="1">
    <source>
        <dbReference type="ARBA" id="ARBA00023015"/>
    </source>
</evidence>
<dbReference type="InterPro" id="IPR029016">
    <property type="entry name" value="GAF-like_dom_sf"/>
</dbReference>
<dbReference type="Proteomes" id="UP001596443">
    <property type="component" value="Unassembled WGS sequence"/>
</dbReference>
<dbReference type="InterPro" id="IPR035965">
    <property type="entry name" value="PAS-like_dom_sf"/>
</dbReference>
<accession>A0ABD5TC07</accession>
<dbReference type="InterPro" id="IPR000014">
    <property type="entry name" value="PAS"/>
</dbReference>
<evidence type="ECO:0000313" key="7">
    <source>
        <dbReference type="Proteomes" id="UP001596443"/>
    </source>
</evidence>
<reference evidence="6 7" key="1">
    <citation type="journal article" date="2019" name="Int. J. Syst. Evol. Microbiol.">
        <title>The Global Catalogue of Microorganisms (GCM) 10K type strain sequencing project: providing services to taxonomists for standard genome sequencing and annotation.</title>
        <authorList>
            <consortium name="The Broad Institute Genomics Platform"/>
            <consortium name="The Broad Institute Genome Sequencing Center for Infectious Disease"/>
            <person name="Wu L."/>
            <person name="Ma J."/>
        </authorList>
    </citation>
    <scope>NUCLEOTIDE SEQUENCE [LARGE SCALE GENOMIC DNA]</scope>
    <source>
        <strain evidence="6 7">SYNS20</strain>
    </source>
</reference>
<dbReference type="Pfam" id="PF13185">
    <property type="entry name" value="GAF_2"/>
    <property type="match status" value="2"/>
</dbReference>
<feature type="region of interest" description="Disordered" evidence="3">
    <location>
        <begin position="1"/>
        <end position="20"/>
    </location>
</feature>
<dbReference type="PROSITE" id="PS50113">
    <property type="entry name" value="PAC"/>
    <property type="match status" value="2"/>
</dbReference>
<organism evidence="6 7">
    <name type="scientific">Halobaculum halobium</name>
    <dbReference type="NCBI Taxonomy" id="3032281"/>
    <lineage>
        <taxon>Archaea</taxon>
        <taxon>Methanobacteriati</taxon>
        <taxon>Methanobacteriota</taxon>
        <taxon>Stenosarchaea group</taxon>
        <taxon>Halobacteria</taxon>
        <taxon>Halobacteriales</taxon>
        <taxon>Haloferacaceae</taxon>
        <taxon>Halobaculum</taxon>
    </lineage>
</organism>
<feature type="domain" description="PAS" evidence="4">
    <location>
        <begin position="148"/>
        <end position="202"/>
    </location>
</feature>
<dbReference type="AlphaFoldDB" id="A0ABD5TC07"/>
<dbReference type="RefSeq" id="WP_284063572.1">
    <property type="nucleotide sequence ID" value="NZ_CP126159.1"/>
</dbReference>
<dbReference type="NCBIfam" id="TIGR00229">
    <property type="entry name" value="sensory_box"/>
    <property type="match status" value="2"/>
</dbReference>
<dbReference type="Gene3D" id="3.30.450.40">
    <property type="match status" value="2"/>
</dbReference>
<dbReference type="SUPFAM" id="SSF55785">
    <property type="entry name" value="PYP-like sensor domain (PAS domain)"/>
    <property type="match status" value="2"/>
</dbReference>
<dbReference type="InterPro" id="IPR000700">
    <property type="entry name" value="PAS-assoc_C"/>
</dbReference>
<dbReference type="PANTHER" id="PTHR34236">
    <property type="entry name" value="DIMETHYL SULFOXIDE REDUCTASE TRANSCRIPTIONAL ACTIVATOR"/>
    <property type="match status" value="1"/>
</dbReference>
<keyword evidence="1" id="KW-0805">Transcription regulation</keyword>
<feature type="domain" description="PAS" evidence="4">
    <location>
        <begin position="25"/>
        <end position="101"/>
    </location>
</feature>
<name>A0ABD5TC07_9EURY</name>
<dbReference type="Pfam" id="PF04967">
    <property type="entry name" value="HTH_10"/>
    <property type="match status" value="1"/>
</dbReference>
<comment type="caution">
    <text evidence="6">The sequence shown here is derived from an EMBL/GenBank/DDBJ whole genome shotgun (WGS) entry which is preliminary data.</text>
</comment>
<dbReference type="Pfam" id="PF00989">
    <property type="entry name" value="PAS"/>
    <property type="match status" value="2"/>
</dbReference>
<dbReference type="InterPro" id="IPR007050">
    <property type="entry name" value="HTH_bacterioopsin"/>
</dbReference>
<dbReference type="EMBL" id="JBHSWX010000001">
    <property type="protein sequence ID" value="MFC6784752.1"/>
    <property type="molecule type" value="Genomic_DNA"/>
</dbReference>
<dbReference type="Pfam" id="PF15915">
    <property type="entry name" value="BAT"/>
    <property type="match status" value="1"/>
</dbReference>
<evidence type="ECO:0000259" key="5">
    <source>
        <dbReference type="PROSITE" id="PS50113"/>
    </source>
</evidence>
<feature type="domain" description="PAC" evidence="5">
    <location>
        <begin position="101"/>
        <end position="151"/>
    </location>
</feature>
<gene>
    <name evidence="6" type="ORF">ACFQFD_01710</name>
</gene>
<feature type="domain" description="PAC" evidence="5">
    <location>
        <begin position="222"/>
        <end position="273"/>
    </location>
</feature>
<dbReference type="Gene3D" id="1.10.10.10">
    <property type="entry name" value="Winged helix-like DNA-binding domain superfamily/Winged helix DNA-binding domain"/>
    <property type="match status" value="1"/>
</dbReference>